<dbReference type="EMBL" id="BAAARW010000011">
    <property type="protein sequence ID" value="GAA2414831.1"/>
    <property type="molecule type" value="Genomic_DNA"/>
</dbReference>
<dbReference type="CDD" id="cd16936">
    <property type="entry name" value="HATPase_RsbW-like"/>
    <property type="match status" value="1"/>
</dbReference>
<proteinExistence type="predicted"/>
<name>A0ABN3IV70_9ACTN</name>
<dbReference type="PANTHER" id="PTHR35526">
    <property type="entry name" value="ANTI-SIGMA-F FACTOR RSBW-RELATED"/>
    <property type="match status" value="1"/>
</dbReference>
<dbReference type="InterPro" id="IPR036890">
    <property type="entry name" value="HATPase_C_sf"/>
</dbReference>
<reference evidence="3 4" key="1">
    <citation type="journal article" date="2019" name="Int. J. Syst. Evol. Microbiol.">
        <title>The Global Catalogue of Microorganisms (GCM) 10K type strain sequencing project: providing services to taxonomists for standard genome sequencing and annotation.</title>
        <authorList>
            <consortium name="The Broad Institute Genomics Platform"/>
            <consortium name="The Broad Institute Genome Sequencing Center for Infectious Disease"/>
            <person name="Wu L."/>
            <person name="Ma J."/>
        </authorList>
    </citation>
    <scope>NUCLEOTIDE SEQUENCE [LARGE SCALE GENOMIC DNA]</scope>
    <source>
        <strain evidence="3 4">JCM 3325</strain>
    </source>
</reference>
<sequence length="128" mass="13652">MEPRILDIPGLPSMVPFARSWVRAFLDMSPLAHAAELVMDELVTNAMRHSASGEDGGSVRVELADQGEVVRIAVSDDGPRSAPAADWTADEAASFGRGLTIVDALSSSWGEDKDADGRCTWAEVTQPL</sequence>
<protein>
    <recommendedName>
        <fullName evidence="2">Histidine kinase/HSP90-like ATPase domain-containing protein</fullName>
    </recommendedName>
</protein>
<keyword evidence="1" id="KW-0418">Kinase</keyword>
<organism evidence="3 4">
    <name type="scientific">Actinomadura vinacea</name>
    <dbReference type="NCBI Taxonomy" id="115336"/>
    <lineage>
        <taxon>Bacteria</taxon>
        <taxon>Bacillati</taxon>
        <taxon>Actinomycetota</taxon>
        <taxon>Actinomycetes</taxon>
        <taxon>Streptosporangiales</taxon>
        <taxon>Thermomonosporaceae</taxon>
        <taxon>Actinomadura</taxon>
    </lineage>
</organism>
<evidence type="ECO:0000259" key="2">
    <source>
        <dbReference type="Pfam" id="PF13581"/>
    </source>
</evidence>
<evidence type="ECO:0000313" key="3">
    <source>
        <dbReference type="EMBL" id="GAA2414831.1"/>
    </source>
</evidence>
<dbReference type="Proteomes" id="UP001501231">
    <property type="component" value="Unassembled WGS sequence"/>
</dbReference>
<dbReference type="Gene3D" id="3.30.565.10">
    <property type="entry name" value="Histidine kinase-like ATPase, C-terminal domain"/>
    <property type="match status" value="1"/>
</dbReference>
<feature type="domain" description="Histidine kinase/HSP90-like ATPase" evidence="2">
    <location>
        <begin position="15"/>
        <end position="120"/>
    </location>
</feature>
<dbReference type="SUPFAM" id="SSF55874">
    <property type="entry name" value="ATPase domain of HSP90 chaperone/DNA topoisomerase II/histidine kinase"/>
    <property type="match status" value="1"/>
</dbReference>
<keyword evidence="1" id="KW-0808">Transferase</keyword>
<accession>A0ABN3IV70</accession>
<keyword evidence="1" id="KW-0723">Serine/threonine-protein kinase</keyword>
<dbReference type="RefSeq" id="WP_344589113.1">
    <property type="nucleotide sequence ID" value="NZ_BAAARW010000011.1"/>
</dbReference>
<comment type="caution">
    <text evidence="3">The sequence shown here is derived from an EMBL/GenBank/DDBJ whole genome shotgun (WGS) entry which is preliminary data.</text>
</comment>
<dbReference type="InterPro" id="IPR003594">
    <property type="entry name" value="HATPase_dom"/>
</dbReference>
<evidence type="ECO:0000313" key="4">
    <source>
        <dbReference type="Proteomes" id="UP001501231"/>
    </source>
</evidence>
<dbReference type="InterPro" id="IPR050267">
    <property type="entry name" value="Anti-sigma-factor_SerPK"/>
</dbReference>
<evidence type="ECO:0000256" key="1">
    <source>
        <dbReference type="ARBA" id="ARBA00022527"/>
    </source>
</evidence>
<keyword evidence="4" id="KW-1185">Reference proteome</keyword>
<dbReference type="Pfam" id="PF13581">
    <property type="entry name" value="HATPase_c_2"/>
    <property type="match status" value="1"/>
</dbReference>
<gene>
    <name evidence="3" type="ORF">GCM10010191_26090</name>
</gene>
<dbReference type="PANTHER" id="PTHR35526:SF3">
    <property type="entry name" value="ANTI-SIGMA-F FACTOR RSBW"/>
    <property type="match status" value="1"/>
</dbReference>